<proteinExistence type="predicted"/>
<organism evidence="5 6">
    <name type="scientific">Trichomonas vaginalis (strain ATCC PRA-98 / G3)</name>
    <dbReference type="NCBI Taxonomy" id="412133"/>
    <lineage>
        <taxon>Eukaryota</taxon>
        <taxon>Metamonada</taxon>
        <taxon>Parabasalia</taxon>
        <taxon>Trichomonadida</taxon>
        <taxon>Trichomonadidae</taxon>
        <taxon>Trichomonas</taxon>
    </lineage>
</organism>
<feature type="transmembrane region" description="Helical" evidence="4">
    <location>
        <begin position="108"/>
        <end position="131"/>
    </location>
</feature>
<evidence type="ECO:0000256" key="2">
    <source>
        <dbReference type="ARBA" id="ARBA00023043"/>
    </source>
</evidence>
<dbReference type="RefSeq" id="XP_001316096.1">
    <property type="nucleotide sequence ID" value="XM_001316061.1"/>
</dbReference>
<feature type="transmembrane region" description="Helical" evidence="4">
    <location>
        <begin position="6"/>
        <end position="27"/>
    </location>
</feature>
<accession>A2ETY5</accession>
<dbReference type="PRINTS" id="PR01415">
    <property type="entry name" value="ANKYRIN"/>
</dbReference>
<sequence>MEKPHFILQLGTIVKKLLNFLFHMVLISMKKKNKNGETAFYTAARNNRKEIAELLISHGADINEKKNKNGETAFYTAARNNRKEIAELLISHGADINEKKIKMEKPHFILQLGTIVKKLLNFLFHMVLISMKKK</sequence>
<dbReference type="VEuPathDB" id="TrichDB:TVAGG3_0235470"/>
<dbReference type="SMART" id="SM00248">
    <property type="entry name" value="ANK"/>
    <property type="match status" value="2"/>
</dbReference>
<keyword evidence="4" id="KW-0472">Membrane</keyword>
<evidence type="ECO:0000313" key="6">
    <source>
        <dbReference type="Proteomes" id="UP000001542"/>
    </source>
</evidence>
<keyword evidence="4" id="KW-0812">Transmembrane</keyword>
<reference evidence="5" key="1">
    <citation type="submission" date="2006-10" db="EMBL/GenBank/DDBJ databases">
        <authorList>
            <person name="Amadeo P."/>
            <person name="Zhao Q."/>
            <person name="Wortman J."/>
            <person name="Fraser-Liggett C."/>
            <person name="Carlton J."/>
        </authorList>
    </citation>
    <scope>NUCLEOTIDE SEQUENCE</scope>
    <source>
        <strain evidence="5">G3</strain>
    </source>
</reference>
<gene>
    <name evidence="5" type="ORF">TVAG_443610</name>
</gene>
<dbReference type="KEGG" id="tva:4761721"/>
<evidence type="ECO:0000256" key="1">
    <source>
        <dbReference type="ARBA" id="ARBA00022737"/>
    </source>
</evidence>
<dbReference type="PANTHER" id="PTHR24189:SF50">
    <property type="entry name" value="ANKYRIN REPEAT AND SOCS BOX PROTEIN 2"/>
    <property type="match status" value="1"/>
</dbReference>
<dbReference type="InterPro" id="IPR050745">
    <property type="entry name" value="Multifunctional_regulatory"/>
</dbReference>
<dbReference type="AlphaFoldDB" id="A2ETY5"/>
<dbReference type="SUPFAM" id="SSF48403">
    <property type="entry name" value="Ankyrin repeat"/>
    <property type="match status" value="1"/>
</dbReference>
<dbReference type="PROSITE" id="PS50297">
    <property type="entry name" value="ANK_REP_REGION"/>
    <property type="match status" value="2"/>
</dbReference>
<dbReference type="STRING" id="5722.A2ETY5"/>
<dbReference type="Gene3D" id="1.25.40.20">
    <property type="entry name" value="Ankyrin repeat-containing domain"/>
    <property type="match status" value="1"/>
</dbReference>
<evidence type="ECO:0000313" key="5">
    <source>
        <dbReference type="EMBL" id="EAY03873.1"/>
    </source>
</evidence>
<keyword evidence="1" id="KW-0677">Repeat</keyword>
<evidence type="ECO:0000256" key="3">
    <source>
        <dbReference type="PROSITE-ProRule" id="PRU00023"/>
    </source>
</evidence>
<dbReference type="EMBL" id="DS113491">
    <property type="protein sequence ID" value="EAY03873.1"/>
    <property type="molecule type" value="Genomic_DNA"/>
</dbReference>
<keyword evidence="4" id="KW-1133">Transmembrane helix</keyword>
<protein>
    <submittedName>
        <fullName evidence="5">Uncharacterized protein</fullName>
    </submittedName>
</protein>
<evidence type="ECO:0000256" key="4">
    <source>
        <dbReference type="SAM" id="Phobius"/>
    </source>
</evidence>
<feature type="repeat" description="ANK" evidence="3">
    <location>
        <begin position="69"/>
        <end position="101"/>
    </location>
</feature>
<dbReference type="PROSITE" id="PS50088">
    <property type="entry name" value="ANK_REPEAT"/>
    <property type="match status" value="2"/>
</dbReference>
<keyword evidence="6" id="KW-1185">Reference proteome</keyword>
<dbReference type="InterPro" id="IPR036770">
    <property type="entry name" value="Ankyrin_rpt-contain_sf"/>
</dbReference>
<keyword evidence="2 3" id="KW-0040">ANK repeat</keyword>
<feature type="repeat" description="ANK" evidence="3">
    <location>
        <begin position="35"/>
        <end position="67"/>
    </location>
</feature>
<dbReference type="PANTHER" id="PTHR24189">
    <property type="entry name" value="MYOTROPHIN"/>
    <property type="match status" value="1"/>
</dbReference>
<dbReference type="InterPro" id="IPR002110">
    <property type="entry name" value="Ankyrin_rpt"/>
</dbReference>
<dbReference type="Pfam" id="PF12796">
    <property type="entry name" value="Ank_2"/>
    <property type="match status" value="1"/>
</dbReference>
<dbReference type="InParanoid" id="A2ETY5"/>
<reference evidence="5" key="2">
    <citation type="journal article" date="2007" name="Science">
        <title>Draft genome sequence of the sexually transmitted pathogen Trichomonas vaginalis.</title>
        <authorList>
            <person name="Carlton J.M."/>
            <person name="Hirt R.P."/>
            <person name="Silva J.C."/>
            <person name="Delcher A.L."/>
            <person name="Schatz M."/>
            <person name="Zhao Q."/>
            <person name="Wortman J.R."/>
            <person name="Bidwell S.L."/>
            <person name="Alsmark U.C.M."/>
            <person name="Besteiro S."/>
            <person name="Sicheritz-Ponten T."/>
            <person name="Noel C.J."/>
            <person name="Dacks J.B."/>
            <person name="Foster P.G."/>
            <person name="Simillion C."/>
            <person name="Van de Peer Y."/>
            <person name="Miranda-Saavedra D."/>
            <person name="Barton G.J."/>
            <person name="Westrop G.D."/>
            <person name="Mueller S."/>
            <person name="Dessi D."/>
            <person name="Fiori P.L."/>
            <person name="Ren Q."/>
            <person name="Paulsen I."/>
            <person name="Zhang H."/>
            <person name="Bastida-Corcuera F.D."/>
            <person name="Simoes-Barbosa A."/>
            <person name="Brown M.T."/>
            <person name="Hayes R.D."/>
            <person name="Mukherjee M."/>
            <person name="Okumura C.Y."/>
            <person name="Schneider R."/>
            <person name="Smith A.J."/>
            <person name="Vanacova S."/>
            <person name="Villalvazo M."/>
            <person name="Haas B.J."/>
            <person name="Pertea M."/>
            <person name="Feldblyum T.V."/>
            <person name="Utterback T.R."/>
            <person name="Shu C.L."/>
            <person name="Osoegawa K."/>
            <person name="de Jong P.J."/>
            <person name="Hrdy I."/>
            <person name="Horvathova L."/>
            <person name="Zubacova Z."/>
            <person name="Dolezal P."/>
            <person name="Malik S.B."/>
            <person name="Logsdon J.M. Jr."/>
            <person name="Henze K."/>
            <person name="Gupta A."/>
            <person name="Wang C.C."/>
            <person name="Dunne R.L."/>
            <person name="Upcroft J.A."/>
            <person name="Upcroft P."/>
            <person name="White O."/>
            <person name="Salzberg S.L."/>
            <person name="Tang P."/>
            <person name="Chiu C.-H."/>
            <person name="Lee Y.-S."/>
            <person name="Embley T.M."/>
            <person name="Coombs G.H."/>
            <person name="Mottram J.C."/>
            <person name="Tachezy J."/>
            <person name="Fraser-Liggett C.M."/>
            <person name="Johnson P.J."/>
        </authorList>
    </citation>
    <scope>NUCLEOTIDE SEQUENCE [LARGE SCALE GENOMIC DNA]</scope>
    <source>
        <strain evidence="5">G3</strain>
    </source>
</reference>
<dbReference type="Proteomes" id="UP000001542">
    <property type="component" value="Unassembled WGS sequence"/>
</dbReference>
<name>A2ETY5_TRIV3</name>